<evidence type="ECO:0000313" key="3">
    <source>
        <dbReference type="Proteomes" id="UP000250235"/>
    </source>
</evidence>
<reference evidence="2 3" key="1">
    <citation type="journal article" date="2015" name="Proc. Natl. Acad. Sci. U.S.A.">
        <title>The resurrection genome of Boea hygrometrica: A blueprint for survival of dehydration.</title>
        <authorList>
            <person name="Xiao L."/>
            <person name="Yang G."/>
            <person name="Zhang L."/>
            <person name="Yang X."/>
            <person name="Zhao S."/>
            <person name="Ji Z."/>
            <person name="Zhou Q."/>
            <person name="Hu M."/>
            <person name="Wang Y."/>
            <person name="Chen M."/>
            <person name="Xu Y."/>
            <person name="Jin H."/>
            <person name="Xiao X."/>
            <person name="Hu G."/>
            <person name="Bao F."/>
            <person name="Hu Y."/>
            <person name="Wan P."/>
            <person name="Li L."/>
            <person name="Deng X."/>
            <person name="Kuang T."/>
            <person name="Xiang C."/>
            <person name="Zhu J.K."/>
            <person name="Oliver M.J."/>
            <person name="He Y."/>
        </authorList>
    </citation>
    <scope>NUCLEOTIDE SEQUENCE [LARGE SCALE GENOMIC DNA]</scope>
    <source>
        <strain evidence="3">cv. XS01</strain>
    </source>
</reference>
<keyword evidence="2" id="KW-0489">Methyltransferase</keyword>
<gene>
    <name evidence="2" type="ORF">F511_17204</name>
</gene>
<dbReference type="GO" id="GO:0008168">
    <property type="term" value="F:methyltransferase activity"/>
    <property type="evidence" value="ECO:0007669"/>
    <property type="project" value="UniProtKB-KW"/>
</dbReference>
<accession>A0A2Z7D3D9</accession>
<feature type="compositionally biased region" description="Basic and acidic residues" evidence="1">
    <location>
        <begin position="1"/>
        <end position="24"/>
    </location>
</feature>
<dbReference type="AlphaFoldDB" id="A0A2Z7D3D9"/>
<sequence length="652" mass="74174">MRTRSDRRPNRKNDRKVLVAEKSTKSWADTDSESSSSSSSSSDSEQEEVHCFMADQASVDEVFDFSNVEFTREDLTVNTYIAMNHTIDARGQSDELGVADVADVAVVKRKYKSKKKSETTDETPVEIISVVAGSKKRPAAEDSAPVIPKKRHTVKGKAILDVVPIAQDVVPLQIIEPTPAATVVKSPAPNRISRKRRLVLPTGSDDEIMDTQETVKDTDEIAEKHTDEIDDIIGQITVETSKMGSDEKELEEQRVDETDIGDDFDQWLEESFKDFVENEPVRGNPAKETVELICGDVDFLVQLRDKVMTDVVDFFHSFSLNKLSDFDGLRDLKEKEKLMLSWAETEFLETAVKRRMYILAKYREMLLRKFLDSHRRYFALGQPWTKMASHIISLLSVSHSKSLEVLLAQQKEHGIIKDRPRSSQHFKDLADNSGALLAQFYSMAKSTCWARPMILVNGVWTPIQGNDFWRSSCRLSLFVNRRQEPESVVDIDFVPHALFIEPVQYWGAAPSLIKTWGWARVCTEIFRYCMFGCLRPGEVSSSRPQPPPDDQSRGSVNTGGGGDTGGGDTVRTTEIAQRDIDNAQRDILERFMAADRQRERERVKFSRNNTIRSTAKVAVNRDVHIRVTRDRDIIIRYRYSQRNIYHYSVFNG</sequence>
<evidence type="ECO:0000256" key="1">
    <source>
        <dbReference type="SAM" id="MobiDB-lite"/>
    </source>
</evidence>
<keyword evidence="2" id="KW-0808">Transferase</keyword>
<dbReference type="EMBL" id="KQ991578">
    <property type="protein sequence ID" value="KZV51676.1"/>
    <property type="molecule type" value="Genomic_DNA"/>
</dbReference>
<feature type="region of interest" description="Disordered" evidence="1">
    <location>
        <begin position="539"/>
        <end position="574"/>
    </location>
</feature>
<keyword evidence="3" id="KW-1185">Reference proteome</keyword>
<name>A0A2Z7D3D9_9LAMI</name>
<feature type="region of interest" description="Disordered" evidence="1">
    <location>
        <begin position="1"/>
        <end position="49"/>
    </location>
</feature>
<dbReference type="Proteomes" id="UP000250235">
    <property type="component" value="Unassembled WGS sequence"/>
</dbReference>
<feature type="compositionally biased region" description="Gly residues" evidence="1">
    <location>
        <begin position="557"/>
        <end position="568"/>
    </location>
</feature>
<feature type="compositionally biased region" description="Low complexity" evidence="1">
    <location>
        <begin position="33"/>
        <end position="43"/>
    </location>
</feature>
<organism evidence="2 3">
    <name type="scientific">Dorcoceras hygrometricum</name>
    <dbReference type="NCBI Taxonomy" id="472368"/>
    <lineage>
        <taxon>Eukaryota</taxon>
        <taxon>Viridiplantae</taxon>
        <taxon>Streptophyta</taxon>
        <taxon>Embryophyta</taxon>
        <taxon>Tracheophyta</taxon>
        <taxon>Spermatophyta</taxon>
        <taxon>Magnoliopsida</taxon>
        <taxon>eudicotyledons</taxon>
        <taxon>Gunneridae</taxon>
        <taxon>Pentapetalae</taxon>
        <taxon>asterids</taxon>
        <taxon>lamiids</taxon>
        <taxon>Lamiales</taxon>
        <taxon>Gesneriaceae</taxon>
        <taxon>Didymocarpoideae</taxon>
        <taxon>Trichosporeae</taxon>
        <taxon>Loxocarpinae</taxon>
        <taxon>Dorcoceras</taxon>
    </lineage>
</organism>
<proteinExistence type="predicted"/>
<dbReference type="GO" id="GO:0032259">
    <property type="term" value="P:methylation"/>
    <property type="evidence" value="ECO:0007669"/>
    <property type="project" value="UniProtKB-KW"/>
</dbReference>
<evidence type="ECO:0000313" key="2">
    <source>
        <dbReference type="EMBL" id="KZV51676.1"/>
    </source>
</evidence>
<protein>
    <submittedName>
        <fullName evidence="2">Protein arginine N-methyltransferase 1.5-like</fullName>
    </submittedName>
</protein>